<dbReference type="SMART" id="SM00184">
    <property type="entry name" value="RING"/>
    <property type="match status" value="1"/>
</dbReference>
<dbReference type="EC" id="2.3.2.27" evidence="4"/>
<evidence type="ECO:0000256" key="3">
    <source>
        <dbReference type="ARBA" id="ARBA00004906"/>
    </source>
</evidence>
<dbReference type="GO" id="GO:0016567">
    <property type="term" value="P:protein ubiquitination"/>
    <property type="evidence" value="ECO:0007669"/>
    <property type="project" value="UniProtKB-UniPathway"/>
</dbReference>
<gene>
    <name evidence="16" type="ORF">SELMODRAFT_59604</name>
    <name evidence="15" type="ORF">SELMODRAFT_72914</name>
</gene>
<evidence type="ECO:0000256" key="10">
    <source>
        <dbReference type="ARBA" id="ARBA00022833"/>
    </source>
</evidence>
<feature type="domain" description="RING-type" evidence="14">
    <location>
        <begin position="5"/>
        <end position="47"/>
    </location>
</feature>
<evidence type="ECO:0000313" key="17">
    <source>
        <dbReference type="Proteomes" id="UP000001514"/>
    </source>
</evidence>
<dbReference type="KEGG" id="smo:SELMODRAFT_72914"/>
<dbReference type="InParanoid" id="D8S360"/>
<dbReference type="STRING" id="88036.D8S360"/>
<evidence type="ECO:0000256" key="11">
    <source>
        <dbReference type="ARBA" id="ARBA00022989"/>
    </source>
</evidence>
<dbReference type="UniPathway" id="UPA00143"/>
<accession>D8S360</accession>
<keyword evidence="9" id="KW-0833">Ubl conjugation pathway</keyword>
<comment type="subcellular location">
    <subcellularLocation>
        <location evidence="2">Membrane</location>
        <topology evidence="2">Single-pass membrane protein</topology>
    </subcellularLocation>
</comment>
<dbReference type="InterPro" id="IPR001841">
    <property type="entry name" value="Znf_RING"/>
</dbReference>
<keyword evidence="8 13" id="KW-0863">Zinc-finger</keyword>
<dbReference type="Proteomes" id="UP000001514">
    <property type="component" value="Unassembled WGS sequence"/>
</dbReference>
<evidence type="ECO:0000313" key="15">
    <source>
        <dbReference type="EMBL" id="EFJ19344.1"/>
    </source>
</evidence>
<dbReference type="Gene3D" id="3.30.40.10">
    <property type="entry name" value="Zinc/RING finger domain, C3HC4 (zinc finger)"/>
    <property type="match status" value="1"/>
</dbReference>
<dbReference type="GO" id="GO:0061630">
    <property type="term" value="F:ubiquitin protein ligase activity"/>
    <property type="evidence" value="ECO:0007669"/>
    <property type="project" value="UniProtKB-EC"/>
</dbReference>
<dbReference type="GO" id="GO:0016020">
    <property type="term" value="C:membrane"/>
    <property type="evidence" value="ECO:0007669"/>
    <property type="project" value="UniProtKB-SubCell"/>
</dbReference>
<dbReference type="PROSITE" id="PS50089">
    <property type="entry name" value="ZF_RING_2"/>
    <property type="match status" value="1"/>
</dbReference>
<evidence type="ECO:0000256" key="2">
    <source>
        <dbReference type="ARBA" id="ARBA00004167"/>
    </source>
</evidence>
<dbReference type="KEGG" id="smo:SELMODRAFT_59604"/>
<keyword evidence="12" id="KW-0472">Membrane</keyword>
<keyword evidence="17" id="KW-1185">Reference proteome</keyword>
<dbReference type="eggNOG" id="KOG0800">
    <property type="taxonomic scope" value="Eukaryota"/>
</dbReference>
<evidence type="ECO:0000259" key="14">
    <source>
        <dbReference type="PROSITE" id="PS50089"/>
    </source>
</evidence>
<protein>
    <recommendedName>
        <fullName evidence="4">RING-type E3 ubiquitin transferase</fullName>
        <ecNumber evidence="4">2.3.2.27</ecNumber>
    </recommendedName>
</protein>
<proteinExistence type="predicted"/>
<keyword evidence="10" id="KW-0862">Zinc</keyword>
<evidence type="ECO:0000313" key="16">
    <source>
        <dbReference type="EMBL" id="EFJ21209.1"/>
    </source>
</evidence>
<keyword evidence="11" id="KW-1133">Transmembrane helix</keyword>
<dbReference type="EMBL" id="GL377600">
    <property type="protein sequence ID" value="EFJ21209.1"/>
    <property type="molecule type" value="Genomic_DNA"/>
</dbReference>
<reference evidence="16 17" key="1">
    <citation type="journal article" date="2011" name="Science">
        <title>The Selaginella genome identifies genetic changes associated with the evolution of vascular plants.</title>
        <authorList>
            <person name="Banks J.A."/>
            <person name="Nishiyama T."/>
            <person name="Hasebe M."/>
            <person name="Bowman J.L."/>
            <person name="Gribskov M."/>
            <person name="dePamphilis C."/>
            <person name="Albert V.A."/>
            <person name="Aono N."/>
            <person name="Aoyama T."/>
            <person name="Ambrose B.A."/>
            <person name="Ashton N.W."/>
            <person name="Axtell M.J."/>
            <person name="Barker E."/>
            <person name="Barker M.S."/>
            <person name="Bennetzen J.L."/>
            <person name="Bonawitz N.D."/>
            <person name="Chapple C."/>
            <person name="Cheng C."/>
            <person name="Correa L.G."/>
            <person name="Dacre M."/>
            <person name="DeBarry J."/>
            <person name="Dreyer I."/>
            <person name="Elias M."/>
            <person name="Engstrom E.M."/>
            <person name="Estelle M."/>
            <person name="Feng L."/>
            <person name="Finet C."/>
            <person name="Floyd S.K."/>
            <person name="Frommer W.B."/>
            <person name="Fujita T."/>
            <person name="Gramzow L."/>
            <person name="Gutensohn M."/>
            <person name="Harholt J."/>
            <person name="Hattori M."/>
            <person name="Heyl A."/>
            <person name="Hirai T."/>
            <person name="Hiwatashi Y."/>
            <person name="Ishikawa M."/>
            <person name="Iwata M."/>
            <person name="Karol K.G."/>
            <person name="Koehler B."/>
            <person name="Kolukisaoglu U."/>
            <person name="Kubo M."/>
            <person name="Kurata T."/>
            <person name="Lalonde S."/>
            <person name="Li K."/>
            <person name="Li Y."/>
            <person name="Litt A."/>
            <person name="Lyons E."/>
            <person name="Manning G."/>
            <person name="Maruyama T."/>
            <person name="Michael T.P."/>
            <person name="Mikami K."/>
            <person name="Miyazaki S."/>
            <person name="Morinaga S."/>
            <person name="Murata T."/>
            <person name="Mueller-Roeber B."/>
            <person name="Nelson D.R."/>
            <person name="Obara M."/>
            <person name="Oguri Y."/>
            <person name="Olmstead R.G."/>
            <person name="Onodera N."/>
            <person name="Petersen B.L."/>
            <person name="Pils B."/>
            <person name="Prigge M."/>
            <person name="Rensing S.A."/>
            <person name="Riano-Pachon D.M."/>
            <person name="Roberts A.W."/>
            <person name="Sato Y."/>
            <person name="Scheller H.V."/>
            <person name="Schulz B."/>
            <person name="Schulz C."/>
            <person name="Shakirov E.V."/>
            <person name="Shibagaki N."/>
            <person name="Shinohara N."/>
            <person name="Shippen D.E."/>
            <person name="Soerensen I."/>
            <person name="Sotooka R."/>
            <person name="Sugimoto N."/>
            <person name="Sugita M."/>
            <person name="Sumikawa N."/>
            <person name="Tanurdzic M."/>
            <person name="Theissen G."/>
            <person name="Ulvskov P."/>
            <person name="Wakazuki S."/>
            <person name="Weng J.K."/>
            <person name="Willats W.W."/>
            <person name="Wipf D."/>
            <person name="Wolf P.G."/>
            <person name="Yang L."/>
            <person name="Zimmer A.D."/>
            <person name="Zhu Q."/>
            <person name="Mitros T."/>
            <person name="Hellsten U."/>
            <person name="Loque D."/>
            <person name="Otillar R."/>
            <person name="Salamov A."/>
            <person name="Schmutz J."/>
            <person name="Shapiro H."/>
            <person name="Lindquist E."/>
            <person name="Lucas S."/>
            <person name="Rokhsar D."/>
            <person name="Grigoriev I.V."/>
        </authorList>
    </citation>
    <scope>NUCLEOTIDE SEQUENCE [LARGE SCALE GENOMIC DNA]</scope>
</reference>
<dbReference type="Pfam" id="PF13639">
    <property type="entry name" value="zf-RING_2"/>
    <property type="match status" value="1"/>
</dbReference>
<dbReference type="Gramene" id="EFJ19344">
    <property type="protein sequence ID" value="EFJ19344"/>
    <property type="gene ID" value="SELMODRAFT_72914"/>
</dbReference>
<dbReference type="InterPro" id="IPR013083">
    <property type="entry name" value="Znf_RING/FYVE/PHD"/>
</dbReference>
<dbReference type="EMBL" id="GL377606">
    <property type="protein sequence ID" value="EFJ19344.1"/>
    <property type="molecule type" value="Genomic_DNA"/>
</dbReference>
<feature type="non-terminal residue" evidence="16">
    <location>
        <position position="55"/>
    </location>
</feature>
<dbReference type="AlphaFoldDB" id="D8S360"/>
<evidence type="ECO:0000256" key="12">
    <source>
        <dbReference type="ARBA" id="ARBA00023136"/>
    </source>
</evidence>
<evidence type="ECO:0000256" key="9">
    <source>
        <dbReference type="ARBA" id="ARBA00022786"/>
    </source>
</evidence>
<keyword evidence="7" id="KW-0479">Metal-binding</keyword>
<keyword evidence="6" id="KW-0812">Transmembrane</keyword>
<dbReference type="GO" id="GO:0008270">
    <property type="term" value="F:zinc ion binding"/>
    <property type="evidence" value="ECO:0007669"/>
    <property type="project" value="UniProtKB-KW"/>
</dbReference>
<evidence type="ECO:0000256" key="13">
    <source>
        <dbReference type="PROSITE-ProRule" id="PRU00175"/>
    </source>
</evidence>
<dbReference type="PANTHER" id="PTHR46913:SF1">
    <property type="entry name" value="RING-H2 FINGER PROTEIN ATL16"/>
    <property type="match status" value="1"/>
</dbReference>
<evidence type="ECO:0000256" key="5">
    <source>
        <dbReference type="ARBA" id="ARBA00022679"/>
    </source>
</evidence>
<evidence type="ECO:0000256" key="8">
    <source>
        <dbReference type="ARBA" id="ARBA00022771"/>
    </source>
</evidence>
<dbReference type="InterPro" id="IPR044600">
    <property type="entry name" value="ATL1/ATL16-like"/>
</dbReference>
<feature type="non-terminal residue" evidence="16">
    <location>
        <position position="1"/>
    </location>
</feature>
<name>D8S360_SELML</name>
<evidence type="ECO:0000256" key="4">
    <source>
        <dbReference type="ARBA" id="ARBA00012483"/>
    </source>
</evidence>
<dbReference type="HOGENOM" id="CLU_013137_21_6_1"/>
<dbReference type="Gramene" id="EFJ21209">
    <property type="protein sequence ID" value="EFJ21209"/>
    <property type="gene ID" value="SELMODRAFT_59604"/>
</dbReference>
<comment type="pathway">
    <text evidence="3">Protein modification; protein ubiquitination.</text>
</comment>
<dbReference type="PANTHER" id="PTHR46913">
    <property type="entry name" value="RING-H2 FINGER PROTEIN ATL16"/>
    <property type="match status" value="1"/>
</dbReference>
<dbReference type="OMA" id="QFPYEDE"/>
<dbReference type="SUPFAM" id="SSF57850">
    <property type="entry name" value="RING/U-box"/>
    <property type="match status" value="1"/>
</dbReference>
<evidence type="ECO:0000256" key="1">
    <source>
        <dbReference type="ARBA" id="ARBA00000900"/>
    </source>
</evidence>
<sequence>PNHECCVCLGEFQEQEFVRLLPGCGHFFHVECIDLWLLAHTTCPLCRFKLTPDNV</sequence>
<evidence type="ECO:0000256" key="7">
    <source>
        <dbReference type="ARBA" id="ARBA00022723"/>
    </source>
</evidence>
<comment type="catalytic activity">
    <reaction evidence="1">
        <text>S-ubiquitinyl-[E2 ubiquitin-conjugating enzyme]-L-cysteine + [acceptor protein]-L-lysine = [E2 ubiquitin-conjugating enzyme]-L-cysteine + N(6)-ubiquitinyl-[acceptor protein]-L-lysine.</text>
        <dbReference type="EC" id="2.3.2.27"/>
    </reaction>
</comment>
<organism evidence="17">
    <name type="scientific">Selaginella moellendorffii</name>
    <name type="common">Spikemoss</name>
    <dbReference type="NCBI Taxonomy" id="88036"/>
    <lineage>
        <taxon>Eukaryota</taxon>
        <taxon>Viridiplantae</taxon>
        <taxon>Streptophyta</taxon>
        <taxon>Embryophyta</taxon>
        <taxon>Tracheophyta</taxon>
        <taxon>Lycopodiopsida</taxon>
        <taxon>Selaginellales</taxon>
        <taxon>Selaginellaceae</taxon>
        <taxon>Selaginella</taxon>
    </lineage>
</organism>
<keyword evidence="5" id="KW-0808">Transferase</keyword>
<evidence type="ECO:0000256" key="6">
    <source>
        <dbReference type="ARBA" id="ARBA00022692"/>
    </source>
</evidence>